<evidence type="ECO:0000313" key="4">
    <source>
        <dbReference type="Proteomes" id="UP000054477"/>
    </source>
</evidence>
<feature type="compositionally biased region" description="Basic residues" evidence="1">
    <location>
        <begin position="94"/>
        <end position="105"/>
    </location>
</feature>
<feature type="compositionally biased region" description="Basic and acidic residues" evidence="1">
    <location>
        <begin position="1000"/>
        <end position="1012"/>
    </location>
</feature>
<dbReference type="InterPro" id="IPR008936">
    <property type="entry name" value="Rho_GTPase_activation_prot"/>
</dbReference>
<feature type="compositionally biased region" description="Low complexity" evidence="1">
    <location>
        <begin position="1035"/>
        <end position="1050"/>
    </location>
</feature>
<feature type="region of interest" description="Disordered" evidence="1">
    <location>
        <begin position="495"/>
        <end position="526"/>
    </location>
</feature>
<feature type="compositionally biased region" description="Polar residues" evidence="1">
    <location>
        <begin position="981"/>
        <end position="994"/>
    </location>
</feature>
<dbReference type="Gene3D" id="1.10.555.10">
    <property type="entry name" value="Rho GTPase activation protein"/>
    <property type="match status" value="1"/>
</dbReference>
<dbReference type="PANTHER" id="PTHR12783:SF5">
    <property type="entry name" value="RALA-BINDING PROTEIN 1"/>
    <property type="match status" value="1"/>
</dbReference>
<name>A0A0C9YH85_9AGAR</name>
<feature type="compositionally biased region" description="Basic and acidic residues" evidence="1">
    <location>
        <begin position="1214"/>
        <end position="1223"/>
    </location>
</feature>
<dbReference type="CDD" id="cd00159">
    <property type="entry name" value="RhoGAP"/>
    <property type="match status" value="1"/>
</dbReference>
<dbReference type="STRING" id="1095629.A0A0C9YH85"/>
<reference evidence="3 4" key="1">
    <citation type="submission" date="2014-04" db="EMBL/GenBank/DDBJ databases">
        <authorList>
            <consortium name="DOE Joint Genome Institute"/>
            <person name="Kuo A."/>
            <person name="Kohler A."/>
            <person name="Nagy L.G."/>
            <person name="Floudas D."/>
            <person name="Copeland A."/>
            <person name="Barry K.W."/>
            <person name="Cichocki N."/>
            <person name="Veneault-Fourrey C."/>
            <person name="LaButti K."/>
            <person name="Lindquist E.A."/>
            <person name="Lipzen A."/>
            <person name="Lundell T."/>
            <person name="Morin E."/>
            <person name="Murat C."/>
            <person name="Sun H."/>
            <person name="Tunlid A."/>
            <person name="Henrissat B."/>
            <person name="Grigoriev I.V."/>
            <person name="Hibbett D.S."/>
            <person name="Martin F."/>
            <person name="Nordberg H.P."/>
            <person name="Cantor M.N."/>
            <person name="Hua S.X."/>
        </authorList>
    </citation>
    <scope>NUCLEOTIDE SEQUENCE [LARGE SCALE GENOMIC DNA]</scope>
    <source>
        <strain evidence="3 4">LaAM-08-1</strain>
    </source>
</reference>
<feature type="compositionally biased region" description="Low complexity" evidence="1">
    <location>
        <begin position="499"/>
        <end position="526"/>
    </location>
</feature>
<feature type="region of interest" description="Disordered" evidence="1">
    <location>
        <begin position="864"/>
        <end position="929"/>
    </location>
</feature>
<reference evidence="4" key="2">
    <citation type="submission" date="2015-01" db="EMBL/GenBank/DDBJ databases">
        <title>Evolutionary Origins and Diversification of the Mycorrhizal Mutualists.</title>
        <authorList>
            <consortium name="DOE Joint Genome Institute"/>
            <consortium name="Mycorrhizal Genomics Consortium"/>
            <person name="Kohler A."/>
            <person name="Kuo A."/>
            <person name="Nagy L.G."/>
            <person name="Floudas D."/>
            <person name="Copeland A."/>
            <person name="Barry K.W."/>
            <person name="Cichocki N."/>
            <person name="Veneault-Fourrey C."/>
            <person name="LaButti K."/>
            <person name="Lindquist E.A."/>
            <person name="Lipzen A."/>
            <person name="Lundell T."/>
            <person name="Morin E."/>
            <person name="Murat C."/>
            <person name="Riley R."/>
            <person name="Ohm R."/>
            <person name="Sun H."/>
            <person name="Tunlid A."/>
            <person name="Henrissat B."/>
            <person name="Grigoriev I.V."/>
            <person name="Hibbett D.S."/>
            <person name="Martin F."/>
        </authorList>
    </citation>
    <scope>NUCLEOTIDE SEQUENCE [LARGE SCALE GENOMIC DNA]</scope>
    <source>
        <strain evidence="4">LaAM-08-1</strain>
    </source>
</reference>
<dbReference type="Proteomes" id="UP000054477">
    <property type="component" value="Unassembled WGS sequence"/>
</dbReference>
<dbReference type="EMBL" id="KN838537">
    <property type="protein sequence ID" value="KIK09737.1"/>
    <property type="molecule type" value="Genomic_DNA"/>
</dbReference>
<dbReference type="Pfam" id="PF00620">
    <property type="entry name" value="RhoGAP"/>
    <property type="match status" value="2"/>
</dbReference>
<feature type="region of interest" description="Disordered" evidence="1">
    <location>
        <begin position="942"/>
        <end position="1270"/>
    </location>
</feature>
<feature type="compositionally biased region" description="Low complexity" evidence="1">
    <location>
        <begin position="66"/>
        <end position="91"/>
    </location>
</feature>
<feature type="compositionally biased region" description="Polar residues" evidence="1">
    <location>
        <begin position="960"/>
        <end position="972"/>
    </location>
</feature>
<feature type="compositionally biased region" description="Basic and acidic residues" evidence="1">
    <location>
        <begin position="883"/>
        <end position="896"/>
    </location>
</feature>
<feature type="compositionally biased region" description="Low complexity" evidence="1">
    <location>
        <begin position="37"/>
        <end position="55"/>
    </location>
</feature>
<organism evidence="3 4">
    <name type="scientific">Laccaria amethystina LaAM-08-1</name>
    <dbReference type="NCBI Taxonomy" id="1095629"/>
    <lineage>
        <taxon>Eukaryota</taxon>
        <taxon>Fungi</taxon>
        <taxon>Dikarya</taxon>
        <taxon>Basidiomycota</taxon>
        <taxon>Agaricomycotina</taxon>
        <taxon>Agaricomycetes</taxon>
        <taxon>Agaricomycetidae</taxon>
        <taxon>Agaricales</taxon>
        <taxon>Agaricineae</taxon>
        <taxon>Hydnangiaceae</taxon>
        <taxon>Laccaria</taxon>
    </lineage>
</organism>
<feature type="compositionally biased region" description="Polar residues" evidence="1">
    <location>
        <begin position="1138"/>
        <end position="1161"/>
    </location>
</feature>
<evidence type="ECO:0000256" key="1">
    <source>
        <dbReference type="SAM" id="MobiDB-lite"/>
    </source>
</evidence>
<dbReference type="PANTHER" id="PTHR12783">
    <property type="entry name" value="RALA BINDING PROTEIN 1 RALBP1"/>
    <property type="match status" value="1"/>
</dbReference>
<protein>
    <recommendedName>
        <fullName evidence="2">Rho-GAP domain-containing protein</fullName>
    </recommendedName>
</protein>
<feature type="compositionally biased region" description="Basic and acidic residues" evidence="1">
    <location>
        <begin position="246"/>
        <end position="258"/>
    </location>
</feature>
<dbReference type="OrthoDB" id="185175at2759"/>
<sequence>MSSRAASSMQRRDARFDISSPEDITQAPRQIPNGHHSSSSSSSSAVALSRSSNSLPFYLSMGSSQSKTSTPAPVPSSSSATPPSSSSSSSKGGNRLKRAFAARRKKSEDVSTLFTKNGSQPTTPIEATSSSSSSTSPPIIGSFGKKAAKSPVQSNPSPPPPPPPKNEKYPAPVQASTSNLVVDSIFSSNHRSSVIPISPGISSAVNFMRMGEEEREAQQRKEREEEEHYQQRRRPEKETPVPAVADKGEMKEAWRKSDSTIGHHTIRPGATSASRASRPVSMAESVQSTYTIVPGNRRLSALITDADFGMPEEDGDDLVFEGGTSAPVETHLFNTSAAALRARDHRRSMSLNLGVYNPRPQIATSAPSAAELKHPSHSISEGVFPPVSSPPALDYNSYNPSLKLAAPVPASGGFTGNNIRGRFSAWTASNAPVSAPMPITTRQENNLPGPPQSAILPTPSGGNSFRQTAISMTSGFAPAAGLAKKAVEKMGRKLGMGMSSSSSSSGHASSTSLSSTNAPSSYSSTSHADYGLIRTNSNQSAPSVNVNMHLLQKGKRTPKAPSGSYSITPSTGSDSDAFFSHSEPTMGKLVRGPMRNKHGAAVSGGVVFGRNLEVVVRETAINVGVSGDELSEDWEAKYRELETRMLPALVARCAQHLLIWGVQEEGLFRVNGRPAHASKLRAEFDTGVDYDMTDCDPGDIDPHAVASVFRAFLRELPEPILTHHLLPYFDAAINEESNSNLVDPPPIKNLPVIRKPPSLSTLALPSFQDMRPPSKTLLGAIKSLIQQLPPENRDLIRTVVDLIRATAGRSKKTKMPLSNLLLLFCPSLSMSPPLLKVLCDGEGIWESSPVTDLKRESLVLDIRAPGSTTSDDDTDEDSYSDAMEERSWQSMDRDSTSDNPSSDYHASAEEEASLLDEGEHARQHRRFREVERPEVPTLYLDAHSRCSSSSPSSAIDNGSMSSGKDSVNIANSPSPPPLWSSAESVATPTSSGHPSFSHLPLEEVKGKVEPQHRQRSASPQIAGLSPMAISKRPLISSPIPASASTPISSPYQSSERDSRRRSIPILSLPSFSPYVMGPPSPAGSNSPHLKGRKPSLRDLFSKRSAGSLGPGNSFISSPILQEEGQSLGSPYLQPRAASDSSISTPRSAVTASQGSSTSSTYLLPVLDTPIEAGPPLRLGLGIEESPPCTADGTKKMTSRSRSDGSSSPGIPEDQDTKGPDHRPSFPMSSSQSSLILPGQDHIRPSPTRARLVSTASSNHLGLPEDEDEGVEDWTQSVLLAAGGDGSWKISAPGQA</sequence>
<dbReference type="InterPro" id="IPR039767">
    <property type="entry name" value="RALBP1"/>
</dbReference>
<dbReference type="InterPro" id="IPR000198">
    <property type="entry name" value="RhoGAP_dom"/>
</dbReference>
<feature type="compositionally biased region" description="Low complexity" evidence="1">
    <location>
        <begin position="121"/>
        <end position="142"/>
    </location>
</feature>
<dbReference type="GO" id="GO:0031267">
    <property type="term" value="F:small GTPase binding"/>
    <property type="evidence" value="ECO:0007669"/>
    <property type="project" value="InterPro"/>
</dbReference>
<accession>A0A0C9YH85</accession>
<feature type="compositionally biased region" description="Low complexity" evidence="1">
    <location>
        <begin position="945"/>
        <end position="959"/>
    </location>
</feature>
<proteinExistence type="predicted"/>
<dbReference type="HOGENOM" id="CLU_003512_0_0_1"/>
<feature type="compositionally biased region" description="Low complexity" evidence="1">
    <location>
        <begin position="1063"/>
        <end position="1073"/>
    </location>
</feature>
<dbReference type="GO" id="GO:0007264">
    <property type="term" value="P:small GTPase-mediated signal transduction"/>
    <property type="evidence" value="ECO:0007669"/>
    <property type="project" value="InterPro"/>
</dbReference>
<feature type="compositionally biased region" description="Polar residues" evidence="1">
    <location>
        <begin position="1113"/>
        <end position="1128"/>
    </location>
</feature>
<feature type="region of interest" description="Disordered" evidence="1">
    <location>
        <begin position="438"/>
        <end position="464"/>
    </location>
</feature>
<feature type="compositionally biased region" description="Basic and acidic residues" evidence="1">
    <location>
        <begin position="211"/>
        <end position="239"/>
    </location>
</feature>
<dbReference type="SUPFAM" id="SSF48350">
    <property type="entry name" value="GTPase activation domain, GAP"/>
    <property type="match status" value="1"/>
</dbReference>
<feature type="compositionally biased region" description="Polar residues" evidence="1">
    <location>
        <begin position="110"/>
        <end position="120"/>
    </location>
</feature>
<gene>
    <name evidence="3" type="ORF">K443DRAFT_299477</name>
</gene>
<feature type="region of interest" description="Disordered" evidence="1">
    <location>
        <begin position="1"/>
        <end position="175"/>
    </location>
</feature>
<evidence type="ECO:0000313" key="3">
    <source>
        <dbReference type="EMBL" id="KIK09737.1"/>
    </source>
</evidence>
<evidence type="ECO:0000259" key="2">
    <source>
        <dbReference type="PROSITE" id="PS50238"/>
    </source>
</evidence>
<feature type="compositionally biased region" description="Acidic residues" evidence="1">
    <location>
        <begin position="870"/>
        <end position="879"/>
    </location>
</feature>
<feature type="domain" description="Rho-GAP" evidence="2">
    <location>
        <begin position="639"/>
        <end position="871"/>
    </location>
</feature>
<dbReference type="PROSITE" id="PS50238">
    <property type="entry name" value="RHOGAP"/>
    <property type="match status" value="1"/>
</dbReference>
<feature type="region of interest" description="Disordered" evidence="1">
    <location>
        <begin position="211"/>
        <end position="282"/>
    </location>
</feature>
<dbReference type="GO" id="GO:0005096">
    <property type="term" value="F:GTPase activator activity"/>
    <property type="evidence" value="ECO:0007669"/>
    <property type="project" value="InterPro"/>
</dbReference>
<keyword evidence="4" id="KW-1185">Reference proteome</keyword>
<dbReference type="SMART" id="SM00324">
    <property type="entry name" value="RhoGAP"/>
    <property type="match status" value="1"/>
</dbReference>